<dbReference type="EMBL" id="CAUJNA010003621">
    <property type="protein sequence ID" value="CAJ1406276.1"/>
    <property type="molecule type" value="Genomic_DNA"/>
</dbReference>
<gene>
    <name evidence="1" type="ORF">EVOR1521_LOCUS28275</name>
</gene>
<keyword evidence="2" id="KW-1185">Reference proteome</keyword>
<name>A0AA36JJN9_9DINO</name>
<protein>
    <submittedName>
        <fullName evidence="1">Uncharacterized protein</fullName>
    </submittedName>
</protein>
<accession>A0AA36JJN9</accession>
<evidence type="ECO:0000313" key="2">
    <source>
        <dbReference type="Proteomes" id="UP001178507"/>
    </source>
</evidence>
<dbReference type="Proteomes" id="UP001178507">
    <property type="component" value="Unassembled WGS sequence"/>
</dbReference>
<comment type="caution">
    <text evidence="1">The sequence shown here is derived from an EMBL/GenBank/DDBJ whole genome shotgun (WGS) entry which is preliminary data.</text>
</comment>
<reference evidence="1" key="1">
    <citation type="submission" date="2023-08" db="EMBL/GenBank/DDBJ databases">
        <authorList>
            <person name="Chen Y."/>
            <person name="Shah S."/>
            <person name="Dougan E. K."/>
            <person name="Thang M."/>
            <person name="Chan C."/>
        </authorList>
    </citation>
    <scope>NUCLEOTIDE SEQUENCE</scope>
</reference>
<sequence>MGWLREVLHLEEVGSRRYASFLETDRTDVLPGVCQRYVITDGLHDLVFGIPEWRHYKSEWMAGRKSAPLHAMKHADYQLLLQARKHFIKAREQMLMRDYYSPSAFDRLKLRKDPPKFFKTVTTPVGKEIQAGNQLMKRVVDKQKSSEFEDSVKDVDYAARRRQLLTLEGAQQLATNLQVMAQQCGARLQQA</sequence>
<proteinExistence type="predicted"/>
<evidence type="ECO:0000313" key="1">
    <source>
        <dbReference type="EMBL" id="CAJ1406276.1"/>
    </source>
</evidence>
<organism evidence="1 2">
    <name type="scientific">Effrenium voratum</name>
    <dbReference type="NCBI Taxonomy" id="2562239"/>
    <lineage>
        <taxon>Eukaryota</taxon>
        <taxon>Sar</taxon>
        <taxon>Alveolata</taxon>
        <taxon>Dinophyceae</taxon>
        <taxon>Suessiales</taxon>
        <taxon>Symbiodiniaceae</taxon>
        <taxon>Effrenium</taxon>
    </lineage>
</organism>
<dbReference type="AlphaFoldDB" id="A0AA36JJN9"/>